<keyword evidence="2 5" id="KW-0238">DNA-binding</keyword>
<dbReference type="SUPFAM" id="SSF46785">
    <property type="entry name" value="Winged helix' DNA-binding domain"/>
    <property type="match status" value="1"/>
</dbReference>
<name>A0A7W4YIZ5_LEIAQ</name>
<dbReference type="GO" id="GO:0006950">
    <property type="term" value="P:response to stress"/>
    <property type="evidence" value="ECO:0007669"/>
    <property type="project" value="TreeGrafter"/>
</dbReference>
<dbReference type="GO" id="GO:0003677">
    <property type="term" value="F:DNA binding"/>
    <property type="evidence" value="ECO:0007669"/>
    <property type="project" value="UniProtKB-KW"/>
</dbReference>
<dbReference type="Proteomes" id="UP000538196">
    <property type="component" value="Unassembled WGS sequence"/>
</dbReference>
<dbReference type="EMBL" id="JACHVP010000002">
    <property type="protein sequence ID" value="MBB2967868.1"/>
    <property type="molecule type" value="Genomic_DNA"/>
</dbReference>
<organism evidence="5 6">
    <name type="scientific">Leifsonia aquatica</name>
    <name type="common">Corynebacterium aquaticum</name>
    <dbReference type="NCBI Taxonomy" id="144185"/>
    <lineage>
        <taxon>Bacteria</taxon>
        <taxon>Bacillati</taxon>
        <taxon>Actinomycetota</taxon>
        <taxon>Actinomycetes</taxon>
        <taxon>Micrococcales</taxon>
        <taxon>Microbacteriaceae</taxon>
        <taxon>Leifsonia</taxon>
    </lineage>
</organism>
<dbReference type="PROSITE" id="PS01117">
    <property type="entry name" value="HTH_MARR_1"/>
    <property type="match status" value="1"/>
</dbReference>
<evidence type="ECO:0000313" key="5">
    <source>
        <dbReference type="EMBL" id="MBB2967868.1"/>
    </source>
</evidence>
<dbReference type="Pfam" id="PF12802">
    <property type="entry name" value="MarR_2"/>
    <property type="match status" value="1"/>
</dbReference>
<feature type="domain" description="HTH marR-type" evidence="4">
    <location>
        <begin position="6"/>
        <end position="138"/>
    </location>
</feature>
<evidence type="ECO:0000256" key="1">
    <source>
        <dbReference type="ARBA" id="ARBA00023015"/>
    </source>
</evidence>
<evidence type="ECO:0000259" key="4">
    <source>
        <dbReference type="PROSITE" id="PS50995"/>
    </source>
</evidence>
<keyword evidence="1" id="KW-0805">Transcription regulation</keyword>
<gene>
    <name evidence="5" type="ORF">FHX33_002631</name>
</gene>
<comment type="caution">
    <text evidence="5">The sequence shown here is derived from an EMBL/GenBank/DDBJ whole genome shotgun (WGS) entry which is preliminary data.</text>
</comment>
<evidence type="ECO:0000256" key="2">
    <source>
        <dbReference type="ARBA" id="ARBA00023125"/>
    </source>
</evidence>
<dbReference type="InterPro" id="IPR023187">
    <property type="entry name" value="Tscrpt_reg_MarR-type_CS"/>
</dbReference>
<sequence>MAETASARLPIILRELAWTIHKRTPDRAGVGPLPTVEVALLKQVIDTPGATVGELSATLGLHQPNASAAIRTLVERGLVERVPDAADRRTVRIVATDVGRAEHEAIATGWAASVAEAIAQLAPAERASLEAAAGAMAELTRLVRSGPATPDRM</sequence>
<proteinExistence type="predicted"/>
<dbReference type="SMART" id="SM00347">
    <property type="entry name" value="HTH_MARR"/>
    <property type="match status" value="1"/>
</dbReference>
<dbReference type="InterPro" id="IPR000835">
    <property type="entry name" value="HTH_MarR-typ"/>
</dbReference>
<dbReference type="Gene3D" id="1.10.10.10">
    <property type="entry name" value="Winged helix-like DNA-binding domain superfamily/Winged helix DNA-binding domain"/>
    <property type="match status" value="1"/>
</dbReference>
<dbReference type="GO" id="GO:0003700">
    <property type="term" value="F:DNA-binding transcription factor activity"/>
    <property type="evidence" value="ECO:0007669"/>
    <property type="project" value="InterPro"/>
</dbReference>
<dbReference type="PANTHER" id="PTHR33164">
    <property type="entry name" value="TRANSCRIPTIONAL REGULATOR, MARR FAMILY"/>
    <property type="match status" value="1"/>
</dbReference>
<dbReference type="InterPro" id="IPR039422">
    <property type="entry name" value="MarR/SlyA-like"/>
</dbReference>
<dbReference type="PANTHER" id="PTHR33164:SF103">
    <property type="entry name" value="REGULATORY PROTEIN MARR"/>
    <property type="match status" value="1"/>
</dbReference>
<evidence type="ECO:0000256" key="3">
    <source>
        <dbReference type="ARBA" id="ARBA00023163"/>
    </source>
</evidence>
<protein>
    <submittedName>
        <fullName evidence="5">DNA-binding MarR family transcriptional regulator</fullName>
    </submittedName>
</protein>
<evidence type="ECO:0000313" key="6">
    <source>
        <dbReference type="Proteomes" id="UP000538196"/>
    </source>
</evidence>
<accession>A0A7W4YIZ5</accession>
<dbReference type="AlphaFoldDB" id="A0A7W4YIZ5"/>
<keyword evidence="3" id="KW-0804">Transcription</keyword>
<dbReference type="InterPro" id="IPR036388">
    <property type="entry name" value="WH-like_DNA-bd_sf"/>
</dbReference>
<reference evidence="5 6" key="1">
    <citation type="submission" date="2020-08" db="EMBL/GenBank/DDBJ databases">
        <title>Sequencing the genomes of 1000 actinobacteria strains.</title>
        <authorList>
            <person name="Klenk H.-P."/>
        </authorList>
    </citation>
    <scope>NUCLEOTIDE SEQUENCE [LARGE SCALE GENOMIC DNA]</scope>
    <source>
        <strain evidence="5 6">DSM 20146</strain>
    </source>
</reference>
<keyword evidence="6" id="KW-1185">Reference proteome</keyword>
<dbReference type="RefSeq" id="WP_021762420.1">
    <property type="nucleotide sequence ID" value="NZ_JACHVP010000002.1"/>
</dbReference>
<dbReference type="PROSITE" id="PS50995">
    <property type="entry name" value="HTH_MARR_2"/>
    <property type="match status" value="1"/>
</dbReference>
<dbReference type="InterPro" id="IPR036390">
    <property type="entry name" value="WH_DNA-bd_sf"/>
</dbReference>